<organism evidence="1 2">
    <name type="scientific">Stagnihabitans tardus</name>
    <dbReference type="NCBI Taxonomy" id="2699202"/>
    <lineage>
        <taxon>Bacteria</taxon>
        <taxon>Pseudomonadati</taxon>
        <taxon>Pseudomonadota</taxon>
        <taxon>Alphaproteobacteria</taxon>
        <taxon>Rhodobacterales</taxon>
        <taxon>Paracoccaceae</taxon>
        <taxon>Stagnihabitans</taxon>
    </lineage>
</organism>
<evidence type="ECO:0000313" key="2">
    <source>
        <dbReference type="Proteomes" id="UP001193501"/>
    </source>
</evidence>
<dbReference type="Pfam" id="PF05135">
    <property type="entry name" value="Phage_connect_1"/>
    <property type="match status" value="1"/>
</dbReference>
<accession>A0AAE5BV40</accession>
<dbReference type="InterPro" id="IPR006450">
    <property type="entry name" value="Phage_HK97_gp6-like"/>
</dbReference>
<comment type="caution">
    <text evidence="1">The sequence shown here is derived from an EMBL/GenBank/DDBJ whole genome shotgun (WGS) entry which is preliminary data.</text>
</comment>
<dbReference type="RefSeq" id="WP_168774715.1">
    <property type="nucleotide sequence ID" value="NZ_JAABNR010000008.1"/>
</dbReference>
<evidence type="ECO:0000313" key="1">
    <source>
        <dbReference type="EMBL" id="NBZ87907.1"/>
    </source>
</evidence>
<dbReference type="Proteomes" id="UP001193501">
    <property type="component" value="Unassembled WGS sequence"/>
</dbReference>
<dbReference type="AlphaFoldDB" id="A0AAE5BV40"/>
<sequence length="103" mass="11387">MAIVTLAQVKEELAFTADLGATDDAMLTAKIDAAQDHVERLLGYKIETQYGTAPGQEPIPASLRQAVMSLAAHWYEQRGAVGREAEAPYWIEDIVSTYRGWTF</sequence>
<dbReference type="InterPro" id="IPR021146">
    <property type="entry name" value="Phage_gp6-like_head-tail"/>
</dbReference>
<gene>
    <name evidence="1" type="ORF">GV832_09985</name>
</gene>
<dbReference type="EMBL" id="JAABNR010000008">
    <property type="protein sequence ID" value="NBZ87907.1"/>
    <property type="molecule type" value="Genomic_DNA"/>
</dbReference>
<dbReference type="NCBIfam" id="TIGR01560">
    <property type="entry name" value="put_DNA_pack"/>
    <property type="match status" value="1"/>
</dbReference>
<dbReference type="CDD" id="cd08054">
    <property type="entry name" value="gp6"/>
    <property type="match status" value="1"/>
</dbReference>
<reference evidence="1" key="1">
    <citation type="submission" date="2020-01" db="EMBL/GenBank/DDBJ databases">
        <authorList>
            <person name="Chen W.-M."/>
        </authorList>
    </citation>
    <scope>NUCLEOTIDE SEQUENCE</scope>
    <source>
        <strain evidence="1">CYK-10</strain>
    </source>
</reference>
<name>A0AAE5BV40_9RHOB</name>
<protein>
    <submittedName>
        <fullName evidence="1">Phage gp6-like head-tail connector protein</fullName>
    </submittedName>
</protein>
<proteinExistence type="predicted"/>
<keyword evidence="2" id="KW-1185">Reference proteome</keyword>
<dbReference type="Gene3D" id="1.10.3230.30">
    <property type="entry name" value="Phage gp6-like head-tail connector protein"/>
    <property type="match status" value="1"/>
</dbReference>